<sequence>MRVVKEMVREEIRVSIFSWNNKYIIKYELGPMEQTFKLSEMDVLDEADLEVFFEGDFFQEVKGRFDEMGKSFRAQLDIL</sequence>
<gene>
    <name evidence="1" type="ORF">AO498_12885</name>
</gene>
<evidence type="ECO:0000313" key="1">
    <source>
        <dbReference type="EMBL" id="AMQ57335.1"/>
    </source>
</evidence>
<organism evidence="1 2">
    <name type="scientific">Algoriphagus sanaruensis</name>
    <dbReference type="NCBI Taxonomy" id="1727163"/>
    <lineage>
        <taxon>Bacteria</taxon>
        <taxon>Pseudomonadati</taxon>
        <taxon>Bacteroidota</taxon>
        <taxon>Cytophagia</taxon>
        <taxon>Cytophagales</taxon>
        <taxon>Cyclobacteriaceae</taxon>
        <taxon>Algoriphagus</taxon>
    </lineage>
</organism>
<dbReference type="STRING" id="1727163.AO498_12885"/>
<dbReference type="OrthoDB" id="1467713at2"/>
<reference evidence="2" key="1">
    <citation type="submission" date="2015-09" db="EMBL/GenBank/DDBJ databases">
        <title>Complete sequence of Algoriphagus sp. M8-2.</title>
        <authorList>
            <person name="Shintani M."/>
        </authorList>
    </citation>
    <scope>NUCLEOTIDE SEQUENCE [LARGE SCALE GENOMIC DNA]</scope>
    <source>
        <strain evidence="2">M8-2</strain>
    </source>
</reference>
<accession>A0A142EQD0</accession>
<dbReference type="RefSeq" id="WP_067548366.1">
    <property type="nucleotide sequence ID" value="NZ_CP012836.1"/>
</dbReference>
<proteinExistence type="predicted"/>
<dbReference type="EMBL" id="CP012836">
    <property type="protein sequence ID" value="AMQ57335.1"/>
    <property type="molecule type" value="Genomic_DNA"/>
</dbReference>
<evidence type="ECO:0000313" key="2">
    <source>
        <dbReference type="Proteomes" id="UP000073816"/>
    </source>
</evidence>
<dbReference type="KEGG" id="alm:AO498_12885"/>
<dbReference type="Proteomes" id="UP000073816">
    <property type="component" value="Chromosome"/>
</dbReference>
<dbReference type="PATRIC" id="fig|1727163.4.peg.2691"/>
<dbReference type="AlphaFoldDB" id="A0A142EQD0"/>
<name>A0A142EQD0_9BACT</name>
<keyword evidence="2" id="KW-1185">Reference proteome</keyword>
<reference evidence="1 2" key="2">
    <citation type="journal article" date="2016" name="Genome Announc.">
        <title>Complete Genome Sequence of Algoriphagus sp. Strain M8-2, Isolated from a Brackish Lake.</title>
        <authorList>
            <person name="Muraguchi Y."/>
            <person name="Kushimoto K."/>
            <person name="Ohtsubo Y."/>
            <person name="Suzuki T."/>
            <person name="Dohra H."/>
            <person name="Kimbara K."/>
            <person name="Shintani M."/>
        </authorList>
    </citation>
    <scope>NUCLEOTIDE SEQUENCE [LARGE SCALE GENOMIC DNA]</scope>
    <source>
        <strain evidence="1 2">M8-2</strain>
    </source>
</reference>
<protein>
    <submittedName>
        <fullName evidence="1">Uncharacterized protein</fullName>
    </submittedName>
</protein>